<evidence type="ECO:0000256" key="1">
    <source>
        <dbReference type="ARBA" id="ARBA00004651"/>
    </source>
</evidence>
<feature type="domain" description="EamA" evidence="9">
    <location>
        <begin position="2"/>
        <end position="134"/>
    </location>
</feature>
<dbReference type="NCBIfam" id="TIGR00688">
    <property type="entry name" value="rarD"/>
    <property type="match status" value="1"/>
</dbReference>
<dbReference type="SUPFAM" id="SSF103481">
    <property type="entry name" value="Multidrug resistance efflux transporter EmrE"/>
    <property type="match status" value="2"/>
</dbReference>
<accession>A0A0W8G949</accession>
<proteinExistence type="inferred from homology"/>
<sequence>MFAALFAFVSWGLLPVYWKALADVAPLEILCHRLVWSVVAAGAALACLGRMGEARRVLARRRDVLLMASCGLLLGVNWLLFIQAVNSGHVVEASLGYFINPLVNMVLGAIFFRERLSRLQAVAVVLAVCGVGVSVAAHGRLPWIALALAGTFGVYGLLRKLMRVESLPGLFFETAVLGIPAGIYLWGLWQDGAGAFGHLGRTTDVLLLTAGVVTAAPLLAFAYAARRLRLTSLGILQYIAPSSMFLLGVLVYGEPFDAARAATFACIWAGVAVYTSDAVMALRRVPGSRA</sequence>
<feature type="transmembrane region" description="Helical" evidence="8">
    <location>
        <begin position="235"/>
        <end position="253"/>
    </location>
</feature>
<dbReference type="InterPro" id="IPR004626">
    <property type="entry name" value="RarD"/>
</dbReference>
<evidence type="ECO:0000256" key="6">
    <source>
        <dbReference type="ARBA" id="ARBA00022989"/>
    </source>
</evidence>
<comment type="subcellular location">
    <subcellularLocation>
        <location evidence="1">Cell membrane</location>
        <topology evidence="1">Multi-pass membrane protein</topology>
    </subcellularLocation>
</comment>
<keyword evidence="6 8" id="KW-1133">Transmembrane helix</keyword>
<keyword evidence="5 8" id="KW-0812">Transmembrane</keyword>
<evidence type="ECO:0000256" key="7">
    <source>
        <dbReference type="ARBA" id="ARBA00023136"/>
    </source>
</evidence>
<evidence type="ECO:0000256" key="2">
    <source>
        <dbReference type="ARBA" id="ARBA00007362"/>
    </source>
</evidence>
<keyword evidence="3" id="KW-0813">Transport</keyword>
<feature type="transmembrane region" description="Helical" evidence="8">
    <location>
        <begin position="94"/>
        <end position="112"/>
    </location>
</feature>
<dbReference type="AlphaFoldDB" id="A0A0W8G949"/>
<keyword evidence="7 8" id="KW-0472">Membrane</keyword>
<feature type="transmembrane region" description="Helical" evidence="8">
    <location>
        <begin position="32"/>
        <end position="52"/>
    </location>
</feature>
<feature type="transmembrane region" description="Helical" evidence="8">
    <location>
        <begin position="143"/>
        <end position="158"/>
    </location>
</feature>
<comment type="caution">
    <text evidence="10">The sequence shown here is derived from an EMBL/GenBank/DDBJ whole genome shotgun (WGS) entry which is preliminary data.</text>
</comment>
<dbReference type="PANTHER" id="PTHR22911">
    <property type="entry name" value="ACYL-MALONYL CONDENSING ENZYME-RELATED"/>
    <property type="match status" value="1"/>
</dbReference>
<gene>
    <name evidence="10" type="ORF">ASZ90_000543</name>
</gene>
<feature type="transmembrane region" description="Helical" evidence="8">
    <location>
        <begin position="259"/>
        <end position="282"/>
    </location>
</feature>
<dbReference type="GO" id="GO:0005886">
    <property type="term" value="C:plasma membrane"/>
    <property type="evidence" value="ECO:0007669"/>
    <property type="project" value="UniProtKB-SubCell"/>
</dbReference>
<feature type="transmembrane region" description="Helical" evidence="8">
    <location>
        <begin position="170"/>
        <end position="189"/>
    </location>
</feature>
<evidence type="ECO:0000256" key="4">
    <source>
        <dbReference type="ARBA" id="ARBA00022475"/>
    </source>
</evidence>
<comment type="similarity">
    <text evidence="2">Belongs to the EamA transporter family.</text>
</comment>
<name>A0A0W8G949_9ZZZZ</name>
<feature type="transmembrane region" description="Helical" evidence="8">
    <location>
        <begin position="205"/>
        <end position="223"/>
    </location>
</feature>
<protein>
    <submittedName>
        <fullName evidence="10">Protein rard</fullName>
    </submittedName>
</protein>
<dbReference type="InterPro" id="IPR037185">
    <property type="entry name" value="EmrE-like"/>
</dbReference>
<evidence type="ECO:0000256" key="3">
    <source>
        <dbReference type="ARBA" id="ARBA00022448"/>
    </source>
</evidence>
<dbReference type="EMBL" id="LNQE01000069">
    <property type="protein sequence ID" value="KUG29550.1"/>
    <property type="molecule type" value="Genomic_DNA"/>
</dbReference>
<evidence type="ECO:0000256" key="8">
    <source>
        <dbReference type="SAM" id="Phobius"/>
    </source>
</evidence>
<feature type="transmembrane region" description="Helical" evidence="8">
    <location>
        <begin position="64"/>
        <end position="82"/>
    </location>
</feature>
<evidence type="ECO:0000256" key="5">
    <source>
        <dbReference type="ARBA" id="ARBA00022692"/>
    </source>
</evidence>
<dbReference type="InterPro" id="IPR000620">
    <property type="entry name" value="EamA_dom"/>
</dbReference>
<reference evidence="10" key="1">
    <citation type="journal article" date="2015" name="Proc. Natl. Acad. Sci. U.S.A.">
        <title>Networks of energetic and metabolic interactions define dynamics in microbial communities.</title>
        <authorList>
            <person name="Embree M."/>
            <person name="Liu J.K."/>
            <person name="Al-Bassam M.M."/>
            <person name="Zengler K."/>
        </authorList>
    </citation>
    <scope>NUCLEOTIDE SEQUENCE</scope>
</reference>
<organism evidence="10">
    <name type="scientific">hydrocarbon metagenome</name>
    <dbReference type="NCBI Taxonomy" id="938273"/>
    <lineage>
        <taxon>unclassified sequences</taxon>
        <taxon>metagenomes</taxon>
        <taxon>ecological metagenomes</taxon>
    </lineage>
</organism>
<keyword evidence="4" id="KW-1003">Cell membrane</keyword>
<dbReference type="PANTHER" id="PTHR22911:SF137">
    <property type="entry name" value="SOLUTE CARRIER FAMILY 35 MEMBER G2-RELATED"/>
    <property type="match status" value="1"/>
</dbReference>
<dbReference type="Pfam" id="PF00892">
    <property type="entry name" value="EamA"/>
    <property type="match status" value="1"/>
</dbReference>
<feature type="transmembrane region" description="Helical" evidence="8">
    <location>
        <begin position="119"/>
        <end position="137"/>
    </location>
</feature>
<evidence type="ECO:0000313" key="10">
    <source>
        <dbReference type="EMBL" id="KUG29550.1"/>
    </source>
</evidence>
<evidence type="ECO:0000259" key="9">
    <source>
        <dbReference type="Pfam" id="PF00892"/>
    </source>
</evidence>